<name>A0A6J7XU37_9ZZZZ</name>
<proteinExistence type="predicted"/>
<accession>A0A6J7XU37</accession>
<evidence type="ECO:0000256" key="1">
    <source>
        <dbReference type="SAM" id="Phobius"/>
    </source>
</evidence>
<organism evidence="2">
    <name type="scientific">freshwater metagenome</name>
    <dbReference type="NCBI Taxonomy" id="449393"/>
    <lineage>
        <taxon>unclassified sequences</taxon>
        <taxon>metagenomes</taxon>
        <taxon>ecological metagenomes</taxon>
    </lineage>
</organism>
<keyword evidence="1" id="KW-0812">Transmembrane</keyword>
<feature type="transmembrane region" description="Helical" evidence="1">
    <location>
        <begin position="31"/>
        <end position="50"/>
    </location>
</feature>
<feature type="transmembrane region" description="Helical" evidence="1">
    <location>
        <begin position="9"/>
        <end position="25"/>
    </location>
</feature>
<dbReference type="EMBL" id="CAFBSG010000009">
    <property type="protein sequence ID" value="CAB5240301.1"/>
    <property type="molecule type" value="Genomic_DNA"/>
</dbReference>
<feature type="transmembrane region" description="Helical" evidence="1">
    <location>
        <begin position="62"/>
        <end position="80"/>
    </location>
</feature>
<gene>
    <name evidence="2" type="ORF">UFOPK3554_00772</name>
</gene>
<keyword evidence="1" id="KW-1133">Transmembrane helix</keyword>
<evidence type="ECO:0000313" key="2">
    <source>
        <dbReference type="EMBL" id="CAB5240301.1"/>
    </source>
</evidence>
<dbReference type="AlphaFoldDB" id="A0A6J7XU37"/>
<keyword evidence="1" id="KW-0472">Membrane</keyword>
<protein>
    <submittedName>
        <fullName evidence="2">Unannotated protein</fullName>
    </submittedName>
</protein>
<reference evidence="2" key="1">
    <citation type="submission" date="2020-05" db="EMBL/GenBank/DDBJ databases">
        <authorList>
            <person name="Chiriac C."/>
            <person name="Salcher M."/>
            <person name="Ghai R."/>
            <person name="Kavagutti S V."/>
        </authorList>
    </citation>
    <scope>NUCLEOTIDE SEQUENCE</scope>
</reference>
<sequence>MTSTFNTRIVGYLLVALGLLNWRYQSAQPNVATHSLVIIVYGVILLALSLSDKGMRFLGSRVGRIGSSIIAVGLVIFAIFN</sequence>